<name>A0A5C6MTD9_9TELE</name>
<protein>
    <submittedName>
        <fullName evidence="2">Uncharacterized protein</fullName>
    </submittedName>
</protein>
<sequence>MFGGERHVFDSQKSPTPAHIKRPDYVGTAEETRRALVLLSADADVLLSRSRSVCNYGVSRDQREVEEVEIKCVNSIIELLAKLCQRKASGLIFKVEGSRPPVPGPTAEGPGSYGRQRRNELVLLAAPERRGPGF</sequence>
<reference evidence="2 3" key="1">
    <citation type="submission" date="2019-04" db="EMBL/GenBank/DDBJ databases">
        <title>Chromosome genome assembly for Takifugu flavidus.</title>
        <authorList>
            <person name="Xiao S."/>
        </authorList>
    </citation>
    <scope>NUCLEOTIDE SEQUENCE [LARGE SCALE GENOMIC DNA]</scope>
    <source>
        <strain evidence="2">HTHZ2018</strain>
        <tissue evidence="2">Muscle</tissue>
    </source>
</reference>
<evidence type="ECO:0000313" key="2">
    <source>
        <dbReference type="EMBL" id="TWW58502.1"/>
    </source>
</evidence>
<feature type="compositionally biased region" description="Basic and acidic residues" evidence="1">
    <location>
        <begin position="1"/>
        <end position="10"/>
    </location>
</feature>
<proteinExistence type="predicted"/>
<accession>A0A5C6MTD9</accession>
<feature type="region of interest" description="Disordered" evidence="1">
    <location>
        <begin position="1"/>
        <end position="22"/>
    </location>
</feature>
<dbReference type="Proteomes" id="UP000324091">
    <property type="component" value="Chromosome 6"/>
</dbReference>
<evidence type="ECO:0000256" key="1">
    <source>
        <dbReference type="SAM" id="MobiDB-lite"/>
    </source>
</evidence>
<dbReference type="EMBL" id="RHFK02000019">
    <property type="protein sequence ID" value="TWW58502.1"/>
    <property type="molecule type" value="Genomic_DNA"/>
</dbReference>
<gene>
    <name evidence="2" type="ORF">D4764_06G0000320</name>
</gene>
<organism evidence="2 3">
    <name type="scientific">Takifugu flavidus</name>
    <name type="common">sansaifugu</name>
    <dbReference type="NCBI Taxonomy" id="433684"/>
    <lineage>
        <taxon>Eukaryota</taxon>
        <taxon>Metazoa</taxon>
        <taxon>Chordata</taxon>
        <taxon>Craniata</taxon>
        <taxon>Vertebrata</taxon>
        <taxon>Euteleostomi</taxon>
        <taxon>Actinopterygii</taxon>
        <taxon>Neopterygii</taxon>
        <taxon>Teleostei</taxon>
        <taxon>Neoteleostei</taxon>
        <taxon>Acanthomorphata</taxon>
        <taxon>Eupercaria</taxon>
        <taxon>Tetraodontiformes</taxon>
        <taxon>Tetradontoidea</taxon>
        <taxon>Tetraodontidae</taxon>
        <taxon>Takifugu</taxon>
    </lineage>
</organism>
<feature type="region of interest" description="Disordered" evidence="1">
    <location>
        <begin position="97"/>
        <end position="117"/>
    </location>
</feature>
<dbReference type="AlphaFoldDB" id="A0A5C6MTD9"/>
<comment type="caution">
    <text evidence="2">The sequence shown here is derived from an EMBL/GenBank/DDBJ whole genome shotgun (WGS) entry which is preliminary data.</text>
</comment>
<evidence type="ECO:0000313" key="3">
    <source>
        <dbReference type="Proteomes" id="UP000324091"/>
    </source>
</evidence>
<keyword evidence="3" id="KW-1185">Reference proteome</keyword>